<dbReference type="Proteomes" id="UP000247702">
    <property type="component" value="Unassembled WGS sequence"/>
</dbReference>
<name>A0A2Z6RCT9_9GLOM</name>
<feature type="non-terminal residue" evidence="1">
    <location>
        <position position="1"/>
    </location>
</feature>
<reference evidence="1 2" key="1">
    <citation type="submission" date="2017-11" db="EMBL/GenBank/DDBJ databases">
        <title>The genome of Rhizophagus clarus HR1 reveals common genetic basis of auxotrophy among arbuscular mycorrhizal fungi.</title>
        <authorList>
            <person name="Kobayashi Y."/>
        </authorList>
    </citation>
    <scope>NUCLEOTIDE SEQUENCE [LARGE SCALE GENOMIC DNA]</scope>
    <source>
        <strain evidence="1 2">HR1</strain>
    </source>
</reference>
<accession>A0A2Z6RCT9</accession>
<organism evidence="1 2">
    <name type="scientific">Rhizophagus clarus</name>
    <dbReference type="NCBI Taxonomy" id="94130"/>
    <lineage>
        <taxon>Eukaryota</taxon>
        <taxon>Fungi</taxon>
        <taxon>Fungi incertae sedis</taxon>
        <taxon>Mucoromycota</taxon>
        <taxon>Glomeromycotina</taxon>
        <taxon>Glomeromycetes</taxon>
        <taxon>Glomerales</taxon>
        <taxon>Glomeraceae</taxon>
        <taxon>Rhizophagus</taxon>
    </lineage>
</organism>
<protein>
    <submittedName>
        <fullName evidence="1">Uncharacterized protein</fullName>
    </submittedName>
</protein>
<dbReference type="InterPro" id="IPR012917">
    <property type="entry name" value="DUF3294"/>
</dbReference>
<dbReference type="Gene3D" id="1.20.5.340">
    <property type="match status" value="1"/>
</dbReference>
<keyword evidence="2" id="KW-1185">Reference proteome</keyword>
<evidence type="ECO:0000313" key="2">
    <source>
        <dbReference type="Proteomes" id="UP000247702"/>
    </source>
</evidence>
<dbReference type="Pfam" id="PF07957">
    <property type="entry name" value="DUF3294"/>
    <property type="match status" value="1"/>
</dbReference>
<proteinExistence type="predicted"/>
<sequence>HANYKLRKLFDMTQKQTQGMAKEKVYQAQPNFVNLTQALGTVAQELSNLQNIPAVNVANQLQTIQTTLANLQTTVTALQTSVTNLQAGVTTLQTGQATFQATLQQNLTTLDMRNYARTLNSRIFSDMDAIVLLPDLQNQYPANFPANVQQIRALNVQAMDTLLNFYGLATNGTLNNKRKRLSEYLGIKLL</sequence>
<gene>
    <name evidence="1" type="ORF">RclHR1_33160002</name>
</gene>
<dbReference type="EMBL" id="BEXD01002576">
    <property type="protein sequence ID" value="GBB98772.1"/>
    <property type="molecule type" value="Genomic_DNA"/>
</dbReference>
<dbReference type="AlphaFoldDB" id="A0A2Z6RCT9"/>
<evidence type="ECO:0000313" key="1">
    <source>
        <dbReference type="EMBL" id="GBB98772.1"/>
    </source>
</evidence>
<dbReference type="STRING" id="94130.A0A2Z6RCT9"/>
<comment type="caution">
    <text evidence="1">The sequence shown here is derived from an EMBL/GenBank/DDBJ whole genome shotgun (WGS) entry which is preliminary data.</text>
</comment>